<dbReference type="Proteomes" id="UP001597510">
    <property type="component" value="Unassembled WGS sequence"/>
</dbReference>
<evidence type="ECO:0000313" key="1">
    <source>
        <dbReference type="EMBL" id="MFD2522113.1"/>
    </source>
</evidence>
<dbReference type="EMBL" id="JBHULC010000013">
    <property type="protein sequence ID" value="MFD2522113.1"/>
    <property type="molecule type" value="Genomic_DNA"/>
</dbReference>
<sequence length="231" mass="25891">MANFIKKAVFNLMEQVISPSEIIEVRAWEPATLYEIDVHLPTTDFTKWNTIKRVKCKVADFEYRDYTPTLWNAEKKVCTLYVEAGHNGAGGRWAKNVKVGDELLLGVAHAAQLPANKGKVLGIADGSALGHFLSQKQLLNQEEYPTEVGVFLHDNYQIPSSLISNNPEFEFICEPDGSMIETLEKWCLSKDLSNYTSICIAGNTPMVTTIRKKLKAIPAVSAKIYAYGFWK</sequence>
<evidence type="ECO:0000313" key="2">
    <source>
        <dbReference type="Proteomes" id="UP001597510"/>
    </source>
</evidence>
<organism evidence="1 2">
    <name type="scientific">Emticicia soli</name>
    <dbReference type="NCBI Taxonomy" id="2027878"/>
    <lineage>
        <taxon>Bacteria</taxon>
        <taxon>Pseudomonadati</taxon>
        <taxon>Bacteroidota</taxon>
        <taxon>Cytophagia</taxon>
        <taxon>Cytophagales</taxon>
        <taxon>Leadbetterellaceae</taxon>
        <taxon>Emticicia</taxon>
    </lineage>
</organism>
<keyword evidence="2" id="KW-1185">Reference proteome</keyword>
<name>A0ABW5J8J0_9BACT</name>
<dbReference type="RefSeq" id="WP_340240225.1">
    <property type="nucleotide sequence ID" value="NZ_JBBEWC010000019.1"/>
</dbReference>
<comment type="caution">
    <text evidence="1">The sequence shown here is derived from an EMBL/GenBank/DDBJ whole genome shotgun (WGS) entry which is preliminary data.</text>
</comment>
<accession>A0ABW5J8J0</accession>
<protein>
    <submittedName>
        <fullName evidence="1">Siderophore-interacting protein</fullName>
    </submittedName>
</protein>
<gene>
    <name evidence="1" type="ORF">ACFSR2_14530</name>
</gene>
<reference evidence="2" key="1">
    <citation type="journal article" date="2019" name="Int. J. Syst. Evol. Microbiol.">
        <title>The Global Catalogue of Microorganisms (GCM) 10K type strain sequencing project: providing services to taxonomists for standard genome sequencing and annotation.</title>
        <authorList>
            <consortium name="The Broad Institute Genomics Platform"/>
            <consortium name="The Broad Institute Genome Sequencing Center for Infectious Disease"/>
            <person name="Wu L."/>
            <person name="Ma J."/>
        </authorList>
    </citation>
    <scope>NUCLEOTIDE SEQUENCE [LARGE SCALE GENOMIC DNA]</scope>
    <source>
        <strain evidence="2">KCTC 52344</strain>
    </source>
</reference>
<proteinExistence type="predicted"/>